<dbReference type="EMBL" id="SHKR01000011">
    <property type="protein sequence ID" value="RZU18584.1"/>
    <property type="molecule type" value="Genomic_DNA"/>
</dbReference>
<protein>
    <submittedName>
        <fullName evidence="1">Uncharacterized protein</fullName>
    </submittedName>
</protein>
<name>A0A4Q7X689_9ACTN</name>
<gene>
    <name evidence="1" type="ORF">EV645_0778</name>
</gene>
<evidence type="ECO:0000313" key="2">
    <source>
        <dbReference type="Proteomes" id="UP000292027"/>
    </source>
</evidence>
<proteinExistence type="predicted"/>
<sequence>MGPVELGAAASAVSGQEGVNAGVPGGGAGVWAAPAEGGCAVGPLHALGEDRGGVGVADQTEEADLSLQRVHRFSVAQNALRTTGVGCGLWEQPTAHMPLFFTVFVGEGL</sequence>
<dbReference type="AlphaFoldDB" id="A0A4Q7X689"/>
<keyword evidence="2" id="KW-1185">Reference proteome</keyword>
<reference evidence="1 2" key="1">
    <citation type="journal article" date="2015" name="Stand. Genomic Sci.">
        <title>Genomic Encyclopedia of Bacterial and Archaeal Type Strains, Phase III: the genomes of soil and plant-associated and newly described type strains.</title>
        <authorList>
            <person name="Whitman W.B."/>
            <person name="Woyke T."/>
            <person name="Klenk H.P."/>
            <person name="Zhou Y."/>
            <person name="Lilburn T.G."/>
            <person name="Beck B.J."/>
            <person name="De Vos P."/>
            <person name="Vandamme P."/>
            <person name="Eisen J.A."/>
            <person name="Garrity G."/>
            <person name="Hugenholtz P."/>
            <person name="Kyrpides N.C."/>
        </authorList>
    </citation>
    <scope>NUCLEOTIDE SEQUENCE [LARGE SCALE GENOMIC DNA]</scope>
    <source>
        <strain evidence="1 2">VKM Ac-2540</strain>
    </source>
</reference>
<dbReference type="Proteomes" id="UP000292027">
    <property type="component" value="Unassembled WGS sequence"/>
</dbReference>
<evidence type="ECO:0000313" key="1">
    <source>
        <dbReference type="EMBL" id="RZU18584.1"/>
    </source>
</evidence>
<accession>A0A4Q7X689</accession>
<comment type="caution">
    <text evidence="1">The sequence shown here is derived from an EMBL/GenBank/DDBJ whole genome shotgun (WGS) entry which is preliminary data.</text>
</comment>
<organism evidence="1 2">
    <name type="scientific">Kribbella rubisoli</name>
    <dbReference type="NCBI Taxonomy" id="3075929"/>
    <lineage>
        <taxon>Bacteria</taxon>
        <taxon>Bacillati</taxon>
        <taxon>Actinomycetota</taxon>
        <taxon>Actinomycetes</taxon>
        <taxon>Propionibacteriales</taxon>
        <taxon>Kribbellaceae</taxon>
        <taxon>Kribbella</taxon>
    </lineage>
</organism>